<sequence>CRKGSVLCEAEHRHGRSSRSPWRNGWSPRGRPDHPVIRNEIKRQALEWAARNPHLCHSFIATSSWCSRFMERKGLVLQQKTRTAQTLPRDLGH</sequence>
<accession>A0A085N4N5</accession>
<gene>
    <name evidence="2" type="ORF">M514_23455</name>
    <name evidence="3" type="ORF">M514_23458</name>
</gene>
<organism evidence="2">
    <name type="scientific">Trichuris suis</name>
    <name type="common">pig whipworm</name>
    <dbReference type="NCBI Taxonomy" id="68888"/>
    <lineage>
        <taxon>Eukaryota</taxon>
        <taxon>Metazoa</taxon>
        <taxon>Ecdysozoa</taxon>
        <taxon>Nematoda</taxon>
        <taxon>Enoplea</taxon>
        <taxon>Dorylaimia</taxon>
        <taxon>Trichinellida</taxon>
        <taxon>Trichuridae</taxon>
        <taxon>Trichuris</taxon>
    </lineage>
</organism>
<evidence type="ECO:0000313" key="3">
    <source>
        <dbReference type="EMBL" id="KFD64434.1"/>
    </source>
</evidence>
<evidence type="ECO:0000313" key="2">
    <source>
        <dbReference type="EMBL" id="KFD64431.1"/>
    </source>
</evidence>
<dbReference type="AlphaFoldDB" id="A0A085N4N5"/>
<feature type="non-terminal residue" evidence="2">
    <location>
        <position position="93"/>
    </location>
</feature>
<feature type="non-terminal residue" evidence="2">
    <location>
        <position position="1"/>
    </location>
</feature>
<dbReference type="Proteomes" id="UP000030758">
    <property type="component" value="Unassembled WGS sequence"/>
</dbReference>
<evidence type="ECO:0008006" key="4">
    <source>
        <dbReference type="Google" id="ProtNLM"/>
    </source>
</evidence>
<reference evidence="2" key="1">
    <citation type="journal article" date="2014" name="Nat. Genet.">
        <title>Genome and transcriptome of the porcine whipworm Trichuris suis.</title>
        <authorList>
            <person name="Jex A.R."/>
            <person name="Nejsum P."/>
            <person name="Schwarz E.M."/>
            <person name="Hu L."/>
            <person name="Young N.D."/>
            <person name="Hall R.S."/>
            <person name="Korhonen P.K."/>
            <person name="Liao S."/>
            <person name="Thamsborg S."/>
            <person name="Xia J."/>
            <person name="Xu P."/>
            <person name="Wang S."/>
            <person name="Scheerlinck J.P."/>
            <person name="Hofmann A."/>
            <person name="Sternberg P.W."/>
            <person name="Wang J."/>
            <person name="Gasser R.B."/>
        </authorList>
    </citation>
    <scope>NUCLEOTIDE SEQUENCE [LARGE SCALE GENOMIC DNA]</scope>
    <source>
        <strain evidence="2">DCEP-RM93F</strain>
    </source>
</reference>
<feature type="region of interest" description="Disordered" evidence="1">
    <location>
        <begin position="11"/>
        <end position="35"/>
    </location>
</feature>
<dbReference type="EMBL" id="KL367556">
    <property type="protein sequence ID" value="KFD64431.1"/>
    <property type="molecule type" value="Genomic_DNA"/>
</dbReference>
<dbReference type="EMBL" id="KL367556">
    <property type="protein sequence ID" value="KFD64434.1"/>
    <property type="molecule type" value="Genomic_DNA"/>
</dbReference>
<protein>
    <recommendedName>
        <fullName evidence="4">HTH CENPB-type domain-containing protein</fullName>
    </recommendedName>
</protein>
<proteinExistence type="predicted"/>
<evidence type="ECO:0000256" key="1">
    <source>
        <dbReference type="SAM" id="MobiDB-lite"/>
    </source>
</evidence>
<name>A0A085N4N5_9BILA</name>